<protein>
    <recommendedName>
        <fullName evidence="3">Methyltransferase type 11 domain-containing protein</fullName>
    </recommendedName>
</protein>
<dbReference type="Proteomes" id="UP000245591">
    <property type="component" value="Unassembled WGS sequence"/>
</dbReference>
<dbReference type="Pfam" id="PF13489">
    <property type="entry name" value="Methyltransf_23"/>
    <property type="match status" value="1"/>
</dbReference>
<comment type="caution">
    <text evidence="1">The sequence shown here is derived from an EMBL/GenBank/DDBJ whole genome shotgun (WGS) entry which is preliminary data.</text>
</comment>
<sequence length="280" mass="31637">MVSNKLIASVLGLVIVINYITTKNKSNTILRKFSDFTFSFAWRISSSKIDQRLKKVKERLFGDVNGNVLEIGPGYGSTLKFLDISKISKYTCLEPSAHFHDKLKKEGLERGFTVESIDKNSPKFPEVNNSASKTDSVRHMLVLCGFLSSQTEIQKSIVDNGPYDAIISTLVLCSVDDVEESIKTVLKLLKPGGKLYFIEHVSTDKRESFVHKFFHYFQEFITPAWGLFGGNCHLNRETFEIIKSFPEWESITATKISEEGGLVSNYLAPIYYGCCSKRKD</sequence>
<gene>
    <name evidence="1" type="ORF">BB558_002359</name>
</gene>
<dbReference type="InterPro" id="IPR029063">
    <property type="entry name" value="SAM-dependent_MTases_sf"/>
</dbReference>
<proteinExistence type="predicted"/>
<accession>A0A2U1J8W0</accession>
<dbReference type="Gene3D" id="3.40.50.150">
    <property type="entry name" value="Vaccinia Virus protein VP39"/>
    <property type="match status" value="1"/>
</dbReference>
<evidence type="ECO:0000313" key="1">
    <source>
        <dbReference type="EMBL" id="PWA01527.1"/>
    </source>
</evidence>
<evidence type="ECO:0008006" key="3">
    <source>
        <dbReference type="Google" id="ProtNLM"/>
    </source>
</evidence>
<reference evidence="1 2" key="1">
    <citation type="journal article" date="2018" name="MBio">
        <title>Comparative Genomics Reveals the Core Gene Toolbox for the Fungus-Insect Symbiosis.</title>
        <authorList>
            <person name="Wang Y."/>
            <person name="Stata M."/>
            <person name="Wang W."/>
            <person name="Stajich J.E."/>
            <person name="White M.M."/>
            <person name="Moncalvo J.M."/>
        </authorList>
    </citation>
    <scope>NUCLEOTIDE SEQUENCE [LARGE SCALE GENOMIC DNA]</scope>
    <source>
        <strain evidence="1 2">AUS-126-30</strain>
    </source>
</reference>
<dbReference type="AlphaFoldDB" id="A0A2U1J8W0"/>
<name>A0A2U1J8W0_SMIAN</name>
<dbReference type="PANTHER" id="PTHR45036">
    <property type="entry name" value="METHYLTRANSFERASE LIKE 7B"/>
    <property type="match status" value="1"/>
</dbReference>
<dbReference type="InterPro" id="IPR052356">
    <property type="entry name" value="Thiol_S-MT"/>
</dbReference>
<organism evidence="1 2">
    <name type="scientific">Smittium angustum</name>
    <dbReference type="NCBI Taxonomy" id="133377"/>
    <lineage>
        <taxon>Eukaryota</taxon>
        <taxon>Fungi</taxon>
        <taxon>Fungi incertae sedis</taxon>
        <taxon>Zoopagomycota</taxon>
        <taxon>Kickxellomycotina</taxon>
        <taxon>Harpellomycetes</taxon>
        <taxon>Harpellales</taxon>
        <taxon>Legeriomycetaceae</taxon>
        <taxon>Smittium</taxon>
    </lineage>
</organism>
<dbReference type="EMBL" id="MBFU01000163">
    <property type="protein sequence ID" value="PWA01527.1"/>
    <property type="molecule type" value="Genomic_DNA"/>
</dbReference>
<dbReference type="SUPFAM" id="SSF53335">
    <property type="entry name" value="S-adenosyl-L-methionine-dependent methyltransferases"/>
    <property type="match status" value="1"/>
</dbReference>
<keyword evidence="2" id="KW-1185">Reference proteome</keyword>
<dbReference type="CDD" id="cd02440">
    <property type="entry name" value="AdoMet_MTases"/>
    <property type="match status" value="1"/>
</dbReference>
<dbReference type="PANTHER" id="PTHR45036:SF1">
    <property type="entry name" value="METHYLTRANSFERASE LIKE 7A"/>
    <property type="match status" value="1"/>
</dbReference>
<evidence type="ECO:0000313" key="2">
    <source>
        <dbReference type="Proteomes" id="UP000245591"/>
    </source>
</evidence>